<dbReference type="AlphaFoldDB" id="A0A1I1D7H4"/>
<keyword evidence="6" id="KW-0808">Transferase</keyword>
<evidence type="ECO:0000256" key="6">
    <source>
        <dbReference type="ARBA" id="ARBA00022679"/>
    </source>
</evidence>
<organism evidence="10 11">
    <name type="scientific">Brevinema andersonii</name>
    <dbReference type="NCBI Taxonomy" id="34097"/>
    <lineage>
        <taxon>Bacteria</taxon>
        <taxon>Pseudomonadati</taxon>
        <taxon>Spirochaetota</taxon>
        <taxon>Spirochaetia</taxon>
        <taxon>Brevinematales</taxon>
        <taxon>Brevinemataceae</taxon>
        <taxon>Brevinema</taxon>
    </lineage>
</organism>
<keyword evidence="7" id="KW-0012">Acyltransferase</keyword>
<dbReference type="PIRSF" id="PIRSF000428">
    <property type="entry name" value="P_Ac_trans"/>
    <property type="match status" value="1"/>
</dbReference>
<evidence type="ECO:0000256" key="8">
    <source>
        <dbReference type="ARBA" id="ARBA00031108"/>
    </source>
</evidence>
<keyword evidence="11" id="KW-1185">Reference proteome</keyword>
<dbReference type="STRING" id="34097.SAMN02745150_00387"/>
<evidence type="ECO:0000256" key="5">
    <source>
        <dbReference type="ARBA" id="ARBA00021528"/>
    </source>
</evidence>
<dbReference type="InterPro" id="IPR042112">
    <property type="entry name" value="P_AcTrfase_dom2"/>
</dbReference>
<dbReference type="PANTHER" id="PTHR43356">
    <property type="entry name" value="PHOSPHATE ACETYLTRANSFERASE"/>
    <property type="match status" value="1"/>
</dbReference>
<comment type="catalytic activity">
    <reaction evidence="1">
        <text>acetyl-CoA + phosphate = acetyl phosphate + CoA</text>
        <dbReference type="Rhea" id="RHEA:19521"/>
        <dbReference type="ChEBI" id="CHEBI:22191"/>
        <dbReference type="ChEBI" id="CHEBI:43474"/>
        <dbReference type="ChEBI" id="CHEBI:57287"/>
        <dbReference type="ChEBI" id="CHEBI:57288"/>
        <dbReference type="EC" id="2.3.1.8"/>
    </reaction>
</comment>
<protein>
    <recommendedName>
        <fullName evidence="5">Phosphate acetyltransferase</fullName>
        <ecNumber evidence="4">2.3.1.8</ecNumber>
    </recommendedName>
    <alternativeName>
        <fullName evidence="8">Phosphotransacetylase</fullName>
    </alternativeName>
</protein>
<dbReference type="Gene3D" id="3.40.50.10950">
    <property type="match status" value="1"/>
</dbReference>
<dbReference type="EC" id="2.3.1.8" evidence="4"/>
<dbReference type="InterPro" id="IPR050500">
    <property type="entry name" value="Phos_Acetyltrans/Butyryltrans"/>
</dbReference>
<comment type="similarity">
    <text evidence="3">Belongs to the phosphate acetyltransferase and butyryltransferase family.</text>
</comment>
<reference evidence="11" key="1">
    <citation type="submission" date="2016-10" db="EMBL/GenBank/DDBJ databases">
        <authorList>
            <person name="Varghese N."/>
            <person name="Submissions S."/>
        </authorList>
    </citation>
    <scope>NUCLEOTIDE SEQUENCE [LARGE SCALE GENOMIC DNA]</scope>
    <source>
        <strain evidence="11">ATCC 43811</strain>
    </source>
</reference>
<dbReference type="InterPro" id="IPR012147">
    <property type="entry name" value="P_Ac_Bu_trans"/>
</dbReference>
<dbReference type="SUPFAM" id="SSF53659">
    <property type="entry name" value="Isocitrate/Isopropylmalate dehydrogenase-like"/>
    <property type="match status" value="1"/>
</dbReference>
<evidence type="ECO:0000256" key="3">
    <source>
        <dbReference type="ARBA" id="ARBA00005656"/>
    </source>
</evidence>
<evidence type="ECO:0000313" key="10">
    <source>
        <dbReference type="EMBL" id="SFB70901.1"/>
    </source>
</evidence>
<evidence type="ECO:0000256" key="7">
    <source>
        <dbReference type="ARBA" id="ARBA00023315"/>
    </source>
</evidence>
<evidence type="ECO:0000313" key="11">
    <source>
        <dbReference type="Proteomes" id="UP000240042"/>
    </source>
</evidence>
<dbReference type="InterPro" id="IPR002505">
    <property type="entry name" value="PTA_PTB"/>
</dbReference>
<gene>
    <name evidence="10" type="ORF">SAMN02745150_00387</name>
</gene>
<feature type="domain" description="Phosphate acetyl/butaryl transferase" evidence="9">
    <location>
        <begin position="2"/>
        <end position="326"/>
    </location>
</feature>
<dbReference type="InterPro" id="IPR042113">
    <property type="entry name" value="P_AcTrfase_dom1"/>
</dbReference>
<name>A0A1I1D7H4_BREAD</name>
<dbReference type="Gene3D" id="3.40.50.10750">
    <property type="entry name" value="Isocitrate/Isopropylmalate dehydrogenase-like"/>
    <property type="match status" value="1"/>
</dbReference>
<evidence type="ECO:0000256" key="2">
    <source>
        <dbReference type="ARBA" id="ARBA00004989"/>
    </source>
</evidence>
<comment type="pathway">
    <text evidence="2">Metabolic intermediate biosynthesis; acetyl-CoA biosynthesis; acetyl-CoA from acetate: step 2/2.</text>
</comment>
<dbReference type="GO" id="GO:0008959">
    <property type="term" value="F:phosphate acetyltransferase activity"/>
    <property type="evidence" value="ECO:0007669"/>
    <property type="project" value="UniProtKB-EC"/>
</dbReference>
<dbReference type="OrthoDB" id="9805787at2"/>
<dbReference type="NCBIfam" id="TIGR00651">
    <property type="entry name" value="pta"/>
    <property type="match status" value="1"/>
</dbReference>
<dbReference type="Proteomes" id="UP000240042">
    <property type="component" value="Unassembled WGS sequence"/>
</dbReference>
<dbReference type="EMBL" id="FOKY01000001">
    <property type="protein sequence ID" value="SFB70901.1"/>
    <property type="molecule type" value="Genomic_DNA"/>
</dbReference>
<evidence type="ECO:0000259" key="9">
    <source>
        <dbReference type="Pfam" id="PF01515"/>
    </source>
</evidence>
<dbReference type="NCBIfam" id="NF007233">
    <property type="entry name" value="PRK09653.1"/>
    <property type="match status" value="1"/>
</dbReference>
<proteinExistence type="inferred from homology"/>
<dbReference type="InterPro" id="IPR004614">
    <property type="entry name" value="P_AcTrfase"/>
</dbReference>
<dbReference type="RefSeq" id="WP_092317870.1">
    <property type="nucleotide sequence ID" value="NZ_FOKY01000001.1"/>
</dbReference>
<sequence length="331" mass="35754">MSFAQEVIEKAKANPRRLLLPEGIDPRVLKAAHTIEKQKLASEITILGNPLMIKETADEHGVDLRNINVIDYANDPRLKDFAHSYYEHRKHKGLTEEKALEEMTDDVFFGGKLLEEGFADAMVSGSFSPTSKTLRAAIFFAKPLPGIKTISGVFVMEVPLSIYGMNGKLIFGDCAVVPNPTPEQLADIAIGCAQAARSLLAIEPKVALLSFSTKGSAHSPETQKVIDAVNILKERQVDFEFDGELQLDAAIDPETAALKAPNSNVAGTANVLVFPDLGVGNIGYKLVHRFAKAEAYGPVLQGLSKPINDLSRGCSVEDIVTVSAMTLVQAI</sequence>
<accession>A0A1I1D7H4</accession>
<dbReference type="PANTHER" id="PTHR43356:SF3">
    <property type="entry name" value="PHOSPHATE ACETYLTRANSFERASE"/>
    <property type="match status" value="1"/>
</dbReference>
<evidence type="ECO:0000256" key="4">
    <source>
        <dbReference type="ARBA" id="ARBA00012707"/>
    </source>
</evidence>
<dbReference type="Pfam" id="PF01515">
    <property type="entry name" value="PTA_PTB"/>
    <property type="match status" value="1"/>
</dbReference>
<evidence type="ECO:0000256" key="1">
    <source>
        <dbReference type="ARBA" id="ARBA00000705"/>
    </source>
</evidence>